<dbReference type="Pfam" id="PF00046">
    <property type="entry name" value="Homeodomain"/>
    <property type="match status" value="1"/>
</dbReference>
<keyword evidence="2" id="KW-0805">Transcription regulation</keyword>
<dbReference type="GO" id="GO:0016491">
    <property type="term" value="F:oxidoreductase activity"/>
    <property type="evidence" value="ECO:0007669"/>
    <property type="project" value="InterPro"/>
</dbReference>
<evidence type="ECO:0000256" key="7">
    <source>
        <dbReference type="ARBA" id="ARBA00023306"/>
    </source>
</evidence>
<keyword evidence="14" id="KW-1185">Reference proteome</keyword>
<dbReference type="SMART" id="SM00389">
    <property type="entry name" value="HOX"/>
    <property type="match status" value="1"/>
</dbReference>
<dbReference type="EMBL" id="ML732235">
    <property type="protein sequence ID" value="KAB8072983.1"/>
    <property type="molecule type" value="Genomic_DNA"/>
</dbReference>
<dbReference type="GO" id="GO:0003682">
    <property type="term" value="F:chromatin binding"/>
    <property type="evidence" value="ECO:0007669"/>
    <property type="project" value="TreeGrafter"/>
</dbReference>
<dbReference type="GO" id="GO:0050660">
    <property type="term" value="F:flavin adenine dinucleotide binding"/>
    <property type="evidence" value="ECO:0007669"/>
    <property type="project" value="TreeGrafter"/>
</dbReference>
<dbReference type="PROSITE" id="PS50071">
    <property type="entry name" value="HOMEOBOX_2"/>
    <property type="match status" value="1"/>
</dbReference>
<dbReference type="GO" id="GO:0000082">
    <property type="term" value="P:G1/S transition of mitotic cell cycle"/>
    <property type="evidence" value="ECO:0007669"/>
    <property type="project" value="UniProtKB-ARBA"/>
</dbReference>
<keyword evidence="5" id="KW-0804">Transcription</keyword>
<feature type="DNA-binding region" description="Homeobox" evidence="9">
    <location>
        <begin position="53"/>
        <end position="112"/>
    </location>
</feature>
<reference evidence="13 14" key="1">
    <citation type="submission" date="2019-04" db="EMBL/GenBank/DDBJ databases">
        <title>Friends and foes A comparative genomics study of 23 Aspergillus species from section Flavi.</title>
        <authorList>
            <consortium name="DOE Joint Genome Institute"/>
            <person name="Kjaerbolling I."/>
            <person name="Vesth T."/>
            <person name="Frisvad J.C."/>
            <person name="Nybo J.L."/>
            <person name="Theobald S."/>
            <person name="Kildgaard S."/>
            <person name="Isbrandt T."/>
            <person name="Kuo A."/>
            <person name="Sato A."/>
            <person name="Lyhne E.K."/>
            <person name="Kogle M.E."/>
            <person name="Wiebenga A."/>
            <person name="Kun R.S."/>
            <person name="Lubbers R.J."/>
            <person name="Makela M.R."/>
            <person name="Barry K."/>
            <person name="Chovatia M."/>
            <person name="Clum A."/>
            <person name="Daum C."/>
            <person name="Haridas S."/>
            <person name="He G."/>
            <person name="LaButti K."/>
            <person name="Lipzen A."/>
            <person name="Mondo S."/>
            <person name="Riley R."/>
            <person name="Salamov A."/>
            <person name="Simmons B.A."/>
            <person name="Magnuson J.K."/>
            <person name="Henrissat B."/>
            <person name="Mortensen U.H."/>
            <person name="Larsen T.O."/>
            <person name="Devries R.P."/>
            <person name="Grigoriev I.V."/>
            <person name="Machida M."/>
            <person name="Baker S.E."/>
            <person name="Andersen M.R."/>
        </authorList>
    </citation>
    <scope>NUCLEOTIDE SEQUENCE [LARGE SCALE GENOMIC DNA]</scope>
    <source>
        <strain evidence="13 14">CBS 151.66</strain>
    </source>
</reference>
<dbReference type="FunFam" id="1.10.10.60:FF:000286">
    <property type="entry name" value="Homeobox transcription factor"/>
    <property type="match status" value="1"/>
</dbReference>
<feature type="region of interest" description="Disordered" evidence="11">
    <location>
        <begin position="1"/>
        <end position="20"/>
    </location>
</feature>
<feature type="compositionally biased region" description="Basic residues" evidence="11">
    <location>
        <begin position="497"/>
        <end position="507"/>
    </location>
</feature>
<evidence type="ECO:0000256" key="10">
    <source>
        <dbReference type="RuleBase" id="RU000682"/>
    </source>
</evidence>
<feature type="region of interest" description="Disordered" evidence="11">
    <location>
        <begin position="44"/>
        <end position="68"/>
    </location>
</feature>
<dbReference type="OrthoDB" id="5046242at2759"/>
<dbReference type="Pfam" id="PF01593">
    <property type="entry name" value="Amino_oxidase"/>
    <property type="match status" value="1"/>
</dbReference>
<feature type="domain" description="Homeobox" evidence="12">
    <location>
        <begin position="51"/>
        <end position="111"/>
    </location>
</feature>
<name>A0A5N5WWQ5_9EURO</name>
<comment type="subcellular location">
    <subcellularLocation>
        <location evidence="1 9 10">Nucleus</location>
    </subcellularLocation>
</comment>
<evidence type="ECO:0000256" key="9">
    <source>
        <dbReference type="PROSITE-ProRule" id="PRU00108"/>
    </source>
</evidence>
<feature type="compositionally biased region" description="Polar residues" evidence="11">
    <location>
        <begin position="373"/>
        <end position="385"/>
    </location>
</feature>
<feature type="compositionally biased region" description="Basic and acidic residues" evidence="11">
    <location>
        <begin position="215"/>
        <end position="227"/>
    </location>
</feature>
<keyword evidence="3 9" id="KW-0238">DNA-binding</keyword>
<evidence type="ECO:0000256" key="3">
    <source>
        <dbReference type="ARBA" id="ARBA00023125"/>
    </source>
</evidence>
<dbReference type="InterPro" id="IPR017970">
    <property type="entry name" value="Homeobox_CS"/>
</dbReference>
<organism evidence="13 14">
    <name type="scientific">Aspergillus leporis</name>
    <dbReference type="NCBI Taxonomy" id="41062"/>
    <lineage>
        <taxon>Eukaryota</taxon>
        <taxon>Fungi</taxon>
        <taxon>Dikarya</taxon>
        <taxon>Ascomycota</taxon>
        <taxon>Pezizomycotina</taxon>
        <taxon>Eurotiomycetes</taxon>
        <taxon>Eurotiomycetidae</taxon>
        <taxon>Eurotiales</taxon>
        <taxon>Aspergillaceae</taxon>
        <taxon>Aspergillus</taxon>
        <taxon>Aspergillus subgen. Circumdati</taxon>
    </lineage>
</organism>
<evidence type="ECO:0000256" key="4">
    <source>
        <dbReference type="ARBA" id="ARBA00023155"/>
    </source>
</evidence>
<dbReference type="InterPro" id="IPR036188">
    <property type="entry name" value="FAD/NAD-bd_sf"/>
</dbReference>
<evidence type="ECO:0000256" key="11">
    <source>
        <dbReference type="SAM" id="MobiDB-lite"/>
    </source>
</evidence>
<feature type="compositionally biased region" description="Low complexity" evidence="11">
    <location>
        <begin position="9"/>
        <end position="20"/>
    </location>
</feature>
<evidence type="ECO:0000256" key="6">
    <source>
        <dbReference type="ARBA" id="ARBA00023242"/>
    </source>
</evidence>
<gene>
    <name evidence="13" type="ORF">BDV29DRAFT_192067</name>
</gene>
<dbReference type="PROSITE" id="PS00027">
    <property type="entry name" value="HOMEOBOX_1"/>
    <property type="match status" value="1"/>
</dbReference>
<dbReference type="PANTHER" id="PTHR10742:SF414">
    <property type="entry name" value="CONTAINING AMINE OXIDASE, PUTATIVE (AFU_ORTHOLOGUE AFUA_3G12150)-RELATED"/>
    <property type="match status" value="1"/>
</dbReference>
<dbReference type="Gene3D" id="1.10.10.60">
    <property type="entry name" value="Homeodomain-like"/>
    <property type="match status" value="1"/>
</dbReference>
<evidence type="ECO:0000256" key="1">
    <source>
        <dbReference type="ARBA" id="ARBA00004123"/>
    </source>
</evidence>
<sequence>MSDPEPSVATFSSSPPAAQAPETAAALNYAFLVHSQKTLTQNLPPRVDNKLLARQKRRRTSPEDHAILEAEYQCNPKPDKTARASIVSRVSLGEKEVQIWFQNRRQNDRRKSKPLQPHELLAPRSDASKQSFSDESVPAEPESSSGTEQCDDSGNDNNAEARSSENDSFTSDAVREARDEPDQPILSSQTSVATSEAPGNSQEIPGSSSEELGLDQEHENVPTEESHQNSAKRKRVSDIREGNSEGQQPLTPCGMQATKSPPSLRISLSFDGEAMVRKEGELTPSPPKGRNALRIAMSSDGKAVIRADGEPSPSKNRISMFSTRTPRFAGLRRSNSAVIPGTPRGSIEKERIFGRSRDPRNWESFFDTDARSALSTPTSSQSAPHTGSPGFFRSGDPRSLTRSLSAKYKSTATFNSSEYLNTPVPQATREKRRKISRTVSSLGRLETGLGISNEKDTPYTAKSSKGIAGKSDGVLELQCGDSDKENWIPGTRTSHIRRRAASQHHSSRPVLRESNGWGGKVNKDINNLVSSLLLEYQGLRLVSNHFFNMGKKPNVAIIGAGFSGLRCADILTQNGARVTVFEARNRIGGRVHQSKIGDHLIDLGPNWIHGTGTNPIAAIAELTKTTVEDFEGNQAIIATDGSPLDDEIVAKISEFLWTAIGEAFEYSNTHKDTIPPERSLLDFFQDKVEKADFSLEEKKLCIETCRLWGAYVGDPIERQSLKFFCLEECIDGNNYFVASTYKGITEHVSKAAFQHSDIRLNQPIVKIDSSLRQDPSARREITLKTATGNAHKFDEVVVTTPLGWLKRNKSAFNPGLPPRLIQAIDSISYGRLEKVYVTFPKAFWHKDPSDSRPTTNTNAKFSTYERPTFAQFLDPDYTDGPEGMLWNQECLSLAALPVHCAHPTLLYYTYGPCATYIVSKIADLNPSSQEYYKFLDDFLRPFYSRLHGYSASSPDCKPLAFMATQWQNDPYAGNGSYCNFQVGLQQGDRDIEVLRAGLGPDRGVWFAGEHTAPFVALGTTTGAYWSGERAAGQICQLYGLGRQGLGTERDDSLPSAGGKKTVQSVD</sequence>
<dbReference type="InterPro" id="IPR050281">
    <property type="entry name" value="Flavin_monoamine_oxidase"/>
</dbReference>
<comment type="subunit">
    <text evidence="8">Interacts with MCM1.</text>
</comment>
<proteinExistence type="predicted"/>
<dbReference type="SUPFAM" id="SSF51905">
    <property type="entry name" value="FAD/NAD(P)-binding domain"/>
    <property type="match status" value="1"/>
</dbReference>
<dbReference type="GO" id="GO:0005634">
    <property type="term" value="C:nucleus"/>
    <property type="evidence" value="ECO:0007669"/>
    <property type="project" value="UniProtKB-SubCell"/>
</dbReference>
<evidence type="ECO:0000256" key="8">
    <source>
        <dbReference type="ARBA" id="ARBA00065092"/>
    </source>
</evidence>
<dbReference type="GO" id="GO:0006338">
    <property type="term" value="P:chromatin remodeling"/>
    <property type="evidence" value="ECO:0007669"/>
    <property type="project" value="TreeGrafter"/>
</dbReference>
<keyword evidence="4 9" id="KW-0371">Homeobox</keyword>
<feature type="region of interest" description="Disordered" evidence="11">
    <location>
        <begin position="103"/>
        <end position="261"/>
    </location>
</feature>
<dbReference type="SUPFAM" id="SSF46689">
    <property type="entry name" value="Homeodomain-like"/>
    <property type="match status" value="1"/>
</dbReference>
<feature type="compositionally biased region" description="Polar residues" evidence="11">
    <location>
        <begin position="155"/>
        <end position="171"/>
    </location>
</feature>
<dbReference type="InterPro" id="IPR002937">
    <property type="entry name" value="Amino_oxidase"/>
</dbReference>
<keyword evidence="7" id="KW-0131">Cell cycle</keyword>
<accession>A0A5N5WWQ5</accession>
<dbReference type="GO" id="GO:0000981">
    <property type="term" value="F:DNA-binding transcription factor activity, RNA polymerase II-specific"/>
    <property type="evidence" value="ECO:0007669"/>
    <property type="project" value="InterPro"/>
</dbReference>
<dbReference type="InterPro" id="IPR001356">
    <property type="entry name" value="HD"/>
</dbReference>
<dbReference type="GO" id="GO:0000122">
    <property type="term" value="P:negative regulation of transcription by RNA polymerase II"/>
    <property type="evidence" value="ECO:0007669"/>
    <property type="project" value="UniProtKB-ARBA"/>
</dbReference>
<feature type="region of interest" description="Disordered" evidence="11">
    <location>
        <begin position="371"/>
        <end position="399"/>
    </location>
</feature>
<feature type="compositionally biased region" description="Polar residues" evidence="11">
    <location>
        <begin position="185"/>
        <end position="210"/>
    </location>
</feature>
<dbReference type="CDD" id="cd00086">
    <property type="entry name" value="homeodomain"/>
    <property type="match status" value="1"/>
</dbReference>
<evidence type="ECO:0000256" key="5">
    <source>
        <dbReference type="ARBA" id="ARBA00023163"/>
    </source>
</evidence>
<evidence type="ECO:0000259" key="12">
    <source>
        <dbReference type="PROSITE" id="PS50071"/>
    </source>
</evidence>
<dbReference type="PANTHER" id="PTHR10742">
    <property type="entry name" value="FLAVIN MONOAMINE OXIDASE"/>
    <property type="match status" value="1"/>
</dbReference>
<evidence type="ECO:0000256" key="2">
    <source>
        <dbReference type="ARBA" id="ARBA00023015"/>
    </source>
</evidence>
<dbReference type="AlphaFoldDB" id="A0A5N5WWQ5"/>
<dbReference type="InterPro" id="IPR009057">
    <property type="entry name" value="Homeodomain-like_sf"/>
</dbReference>
<protein>
    <submittedName>
        <fullName evidence="13">FAD/NAD(P)-binding domain-containing protein</fullName>
    </submittedName>
</protein>
<keyword evidence="6 9" id="KW-0539">Nucleus</keyword>
<dbReference type="GO" id="GO:0003677">
    <property type="term" value="F:DNA binding"/>
    <property type="evidence" value="ECO:0007669"/>
    <property type="project" value="UniProtKB-UniRule"/>
</dbReference>
<evidence type="ECO:0000313" key="13">
    <source>
        <dbReference type="EMBL" id="KAB8072983.1"/>
    </source>
</evidence>
<dbReference type="PRINTS" id="PR00419">
    <property type="entry name" value="ADXRDTASE"/>
</dbReference>
<dbReference type="Gene3D" id="3.50.50.60">
    <property type="entry name" value="FAD/NAD(P)-binding domain"/>
    <property type="match status" value="1"/>
</dbReference>
<dbReference type="SUPFAM" id="SSF54373">
    <property type="entry name" value="FAD-linked reductases, C-terminal domain"/>
    <property type="match status" value="1"/>
</dbReference>
<dbReference type="Gene3D" id="3.90.660.10">
    <property type="match status" value="1"/>
</dbReference>
<evidence type="ECO:0000313" key="14">
    <source>
        <dbReference type="Proteomes" id="UP000326565"/>
    </source>
</evidence>
<dbReference type="Proteomes" id="UP000326565">
    <property type="component" value="Unassembled WGS sequence"/>
</dbReference>
<feature type="region of interest" description="Disordered" evidence="11">
    <location>
        <begin position="497"/>
        <end position="516"/>
    </location>
</feature>